<keyword evidence="2" id="KW-1185">Reference proteome</keyword>
<dbReference type="EMBL" id="JBHMEZ010000012">
    <property type="protein sequence ID" value="MFB9053617.1"/>
    <property type="molecule type" value="Genomic_DNA"/>
</dbReference>
<name>A0ABV5F2E2_9FLAO</name>
<dbReference type="Proteomes" id="UP001589605">
    <property type="component" value="Unassembled WGS sequence"/>
</dbReference>
<sequence length="418" mass="47230">MKNSVLKTALYALASKTFKLVTVLCIALLATSLHAQKQYRGITVYIDYSDLPRPENETPERLESLLNDLEYSEANIHRSVCKYWYEQSFGEVLLKHDIFYYRAPLPASHYAELNYKEGILLWKEALEHVVANNPDYDWNRLSTDTDGNLRSVMFYNSDNFVSWIAAAHHGGWTLANGVKTKSVYGSYLIRNGEPSLFTPIHESGHAFFRFPDTYDTGYDSGGAGAYTVMSGGKTSLIEPVGAPFRVEKNWGRVIKIAPKPGTQTFTLKADGDAVVVYKNPLDDKEYFSIEARKQSTLGNEKFPVDLGLLFWHTDLNVKTSNKEQGMTPEKHYKHAIVQADGLFELERGPAKPTNRGNAGDIYVPGKSFNDTSLPNSKWWDGTSSHLEITNIRFIEEDQIRFDVIFPKVTPKSTTKDKI</sequence>
<proteinExistence type="predicted"/>
<organism evidence="1 2">
    <name type="scientific">Formosa undariae</name>
    <dbReference type="NCBI Taxonomy" id="1325436"/>
    <lineage>
        <taxon>Bacteria</taxon>
        <taxon>Pseudomonadati</taxon>
        <taxon>Bacteroidota</taxon>
        <taxon>Flavobacteriia</taxon>
        <taxon>Flavobacteriales</taxon>
        <taxon>Flavobacteriaceae</taxon>
        <taxon>Formosa</taxon>
    </lineage>
</organism>
<evidence type="ECO:0000313" key="2">
    <source>
        <dbReference type="Proteomes" id="UP001589605"/>
    </source>
</evidence>
<protein>
    <recommendedName>
        <fullName evidence="3">M6 family metalloprotease domain-containing protein</fullName>
    </recommendedName>
</protein>
<dbReference type="PANTHER" id="PTHR41775:SF1">
    <property type="entry name" value="PEPTIDASE M6-LIKE DOMAIN-CONTAINING PROTEIN"/>
    <property type="match status" value="1"/>
</dbReference>
<comment type="caution">
    <text evidence="1">The sequence shown here is derived from an EMBL/GenBank/DDBJ whole genome shotgun (WGS) entry which is preliminary data.</text>
</comment>
<evidence type="ECO:0008006" key="3">
    <source>
        <dbReference type="Google" id="ProtNLM"/>
    </source>
</evidence>
<evidence type="ECO:0000313" key="1">
    <source>
        <dbReference type="EMBL" id="MFB9053617.1"/>
    </source>
</evidence>
<gene>
    <name evidence="1" type="ORF">ACFFVB_11075</name>
</gene>
<reference evidence="1 2" key="1">
    <citation type="submission" date="2024-09" db="EMBL/GenBank/DDBJ databases">
        <authorList>
            <person name="Sun Q."/>
            <person name="Mori K."/>
        </authorList>
    </citation>
    <scope>NUCLEOTIDE SEQUENCE [LARGE SCALE GENOMIC DNA]</scope>
    <source>
        <strain evidence="1 2">CECT 8286</strain>
    </source>
</reference>
<dbReference type="PANTHER" id="PTHR41775">
    <property type="entry name" value="SECRETED PROTEIN-RELATED"/>
    <property type="match status" value="1"/>
</dbReference>
<dbReference type="RefSeq" id="WP_382382830.1">
    <property type="nucleotide sequence ID" value="NZ_JBHMEZ010000012.1"/>
</dbReference>
<accession>A0ABV5F2E2</accession>